<comment type="caution">
    <text evidence="1">The sequence shown here is derived from an EMBL/GenBank/DDBJ whole genome shotgun (WGS) entry which is preliminary data.</text>
</comment>
<dbReference type="EMBL" id="BPLQ01007091">
    <property type="protein sequence ID" value="GIY27850.1"/>
    <property type="molecule type" value="Genomic_DNA"/>
</dbReference>
<name>A0AAV4S2G8_9ARAC</name>
<reference evidence="1 2" key="1">
    <citation type="submission" date="2021-06" db="EMBL/GenBank/DDBJ databases">
        <title>Caerostris darwini draft genome.</title>
        <authorList>
            <person name="Kono N."/>
            <person name="Arakawa K."/>
        </authorList>
    </citation>
    <scope>NUCLEOTIDE SEQUENCE [LARGE SCALE GENOMIC DNA]</scope>
</reference>
<evidence type="ECO:0000313" key="1">
    <source>
        <dbReference type="EMBL" id="GIY27850.1"/>
    </source>
</evidence>
<accession>A0AAV4S2G8</accession>
<sequence length="91" mass="10157">MCAPENPRFQGRLETGSLAGEHRPRSLLCGADKMAVAVRCLSMDIFLTLFCFSLRPPFPPSTLLNKEKERERAYFGLQSLSNVLNLKIGLS</sequence>
<keyword evidence="2" id="KW-1185">Reference proteome</keyword>
<evidence type="ECO:0000313" key="2">
    <source>
        <dbReference type="Proteomes" id="UP001054837"/>
    </source>
</evidence>
<dbReference type="Proteomes" id="UP001054837">
    <property type="component" value="Unassembled WGS sequence"/>
</dbReference>
<gene>
    <name evidence="1" type="ORF">CDAR_515751</name>
</gene>
<dbReference type="AlphaFoldDB" id="A0AAV4S2G8"/>
<protein>
    <submittedName>
        <fullName evidence="1">Uncharacterized protein</fullName>
    </submittedName>
</protein>
<proteinExistence type="predicted"/>
<organism evidence="1 2">
    <name type="scientific">Caerostris darwini</name>
    <dbReference type="NCBI Taxonomy" id="1538125"/>
    <lineage>
        <taxon>Eukaryota</taxon>
        <taxon>Metazoa</taxon>
        <taxon>Ecdysozoa</taxon>
        <taxon>Arthropoda</taxon>
        <taxon>Chelicerata</taxon>
        <taxon>Arachnida</taxon>
        <taxon>Araneae</taxon>
        <taxon>Araneomorphae</taxon>
        <taxon>Entelegynae</taxon>
        <taxon>Araneoidea</taxon>
        <taxon>Araneidae</taxon>
        <taxon>Caerostris</taxon>
    </lineage>
</organism>